<feature type="coiled-coil region" evidence="2">
    <location>
        <begin position="36"/>
        <end position="77"/>
    </location>
</feature>
<reference evidence="3 4" key="1">
    <citation type="submission" date="2014-11" db="EMBL/GenBank/DDBJ databases">
        <authorList>
            <person name="Zhu J."/>
            <person name="Qi W."/>
            <person name="Song R."/>
        </authorList>
    </citation>
    <scope>NUCLEOTIDE SEQUENCE [LARGE SCALE GENOMIC DNA]</scope>
</reference>
<dbReference type="VEuPathDB" id="CryptoDB:Vbra_2179"/>
<dbReference type="Proteomes" id="UP000041254">
    <property type="component" value="Unassembled WGS sequence"/>
</dbReference>
<gene>
    <name evidence="3" type="ORF">Vbra_2179</name>
</gene>
<dbReference type="PANTHER" id="PTHR23084">
    <property type="entry name" value="PHOSPHATIDYLINOSITOL-4-PHOSPHATE 5-KINASE RELATED"/>
    <property type="match status" value="1"/>
</dbReference>
<proteinExistence type="predicted"/>
<dbReference type="AlphaFoldDB" id="A0A0G4EVH6"/>
<dbReference type="SUPFAM" id="SSF82185">
    <property type="entry name" value="Histone H3 K4-specific methyltransferase SET7/9 N-terminal domain"/>
    <property type="match status" value="3"/>
</dbReference>
<accession>A0A0G4EVH6</accession>
<dbReference type="PhylomeDB" id="A0A0G4EVH6"/>
<organism evidence="3 4">
    <name type="scientific">Vitrella brassicaformis (strain CCMP3155)</name>
    <dbReference type="NCBI Taxonomy" id="1169540"/>
    <lineage>
        <taxon>Eukaryota</taxon>
        <taxon>Sar</taxon>
        <taxon>Alveolata</taxon>
        <taxon>Colpodellida</taxon>
        <taxon>Vitrellaceae</taxon>
        <taxon>Vitrella</taxon>
    </lineage>
</organism>
<dbReference type="SMART" id="SM00698">
    <property type="entry name" value="MORN"/>
    <property type="match status" value="7"/>
</dbReference>
<name>A0A0G4EVH6_VITBC</name>
<dbReference type="Gene3D" id="2.20.110.10">
    <property type="entry name" value="Histone H3 K4-specific methyltransferase SET7/9 N-terminal domain"/>
    <property type="match status" value="3"/>
</dbReference>
<protein>
    <submittedName>
        <fullName evidence="3">Uncharacterized protein</fullName>
    </submittedName>
</protein>
<dbReference type="Pfam" id="PF02493">
    <property type="entry name" value="MORN"/>
    <property type="match status" value="7"/>
</dbReference>
<keyword evidence="1" id="KW-0677">Repeat</keyword>
<evidence type="ECO:0000256" key="1">
    <source>
        <dbReference type="ARBA" id="ARBA00022737"/>
    </source>
</evidence>
<dbReference type="OrthoDB" id="437960at2759"/>
<dbReference type="EMBL" id="CDMY01000331">
    <property type="protein sequence ID" value="CEM02636.1"/>
    <property type="molecule type" value="Genomic_DNA"/>
</dbReference>
<dbReference type="InParanoid" id="A0A0G4EVH6"/>
<evidence type="ECO:0000313" key="3">
    <source>
        <dbReference type="EMBL" id="CEM02636.1"/>
    </source>
</evidence>
<evidence type="ECO:0000256" key="2">
    <source>
        <dbReference type="SAM" id="Coils"/>
    </source>
</evidence>
<keyword evidence="4" id="KW-1185">Reference proteome</keyword>
<dbReference type="STRING" id="1169540.A0A0G4EVH6"/>
<keyword evidence="2" id="KW-0175">Coiled coil</keyword>
<dbReference type="PANTHER" id="PTHR23084:SF263">
    <property type="entry name" value="MORN REPEAT-CONTAINING PROTEIN 1"/>
    <property type="match status" value="1"/>
</dbReference>
<sequence>MTDRPLPSDVPSALHSVTVEALLRLDELRRSTEGEQQQYKKRIFELETQRDDYRRERDEALDRARRAEEELRELRAPGHAQNDNSTVGTIAHQGGLYHGPLANGVPDGRGVLVAVLHATDGETKIYGGEWRGGERHGKGAEFATCQIKRKKKTCLVYEGDFADGKRDGKDTEYASDGQKMVNIYEGGWKNGMRRGHGKSTSTPGRHCGRRFGETVYEGQRADGEMKGDGRITNLNLCDDKGDCLGQYTGPTLDGKPHGEGKVRHCGGVVYDGGWKEGKQHGQGEERTMFSEGVSYNGEWVEGDKKGAGVATGMLWECGLYYGETLDGKPHGQGELRDYRNKELVVYSGEWRDGERHGQGKASAPFARSPVWFEGEWRENLIHKGTLFPEGVWFSVTRPGETPTWPIKAIQWQEGQQIADMDVGGKTRLWQVLKDRGTAEYLPAGTLV</sequence>
<evidence type="ECO:0000313" key="4">
    <source>
        <dbReference type="Proteomes" id="UP000041254"/>
    </source>
</evidence>
<dbReference type="InterPro" id="IPR003409">
    <property type="entry name" value="MORN"/>
</dbReference>